<evidence type="ECO:0008006" key="3">
    <source>
        <dbReference type="Google" id="ProtNLM"/>
    </source>
</evidence>
<dbReference type="OrthoDB" id="9811812at2"/>
<evidence type="ECO:0000313" key="1">
    <source>
        <dbReference type="EMBL" id="TCP53445.1"/>
    </source>
</evidence>
<comment type="caution">
    <text evidence="1">The sequence shown here is derived from an EMBL/GenBank/DDBJ whole genome shotgun (WGS) entry which is preliminary data.</text>
</comment>
<accession>A0A4R2R202</accession>
<gene>
    <name evidence="1" type="ORF">EV191_10412</name>
</gene>
<sequence>MGAANDEAAIDAVAGTASPTVRRLVHDAVAMLRAVVPDAQLDVDAAAKLIGFTFAPGTYKGLFAGVIAHRGHVNLMFSNGVELISIAPEHLLQGTGKKARHITLTDPDQLADHEIRQLLRVAAERTRVSLS</sequence>
<dbReference type="RefSeq" id="WP_132877180.1">
    <property type="nucleotide sequence ID" value="NZ_SLXQ01000004.1"/>
</dbReference>
<protein>
    <recommendedName>
        <fullName evidence="3">YdhG-like domain-containing protein</fullName>
    </recommendedName>
</protein>
<proteinExistence type="predicted"/>
<dbReference type="Proteomes" id="UP000294911">
    <property type="component" value="Unassembled WGS sequence"/>
</dbReference>
<name>A0A4R2R202_9PSEU</name>
<dbReference type="AlphaFoldDB" id="A0A4R2R202"/>
<keyword evidence="2" id="KW-1185">Reference proteome</keyword>
<organism evidence="1 2">
    <name type="scientific">Tamaricihabitans halophyticus</name>
    <dbReference type="NCBI Taxonomy" id="1262583"/>
    <lineage>
        <taxon>Bacteria</taxon>
        <taxon>Bacillati</taxon>
        <taxon>Actinomycetota</taxon>
        <taxon>Actinomycetes</taxon>
        <taxon>Pseudonocardiales</taxon>
        <taxon>Pseudonocardiaceae</taxon>
        <taxon>Tamaricihabitans</taxon>
    </lineage>
</organism>
<dbReference type="EMBL" id="SLXQ01000004">
    <property type="protein sequence ID" value="TCP53445.1"/>
    <property type="molecule type" value="Genomic_DNA"/>
</dbReference>
<reference evidence="1 2" key="1">
    <citation type="submission" date="2019-03" db="EMBL/GenBank/DDBJ databases">
        <title>Genomic Encyclopedia of Type Strains, Phase IV (KMG-IV): sequencing the most valuable type-strain genomes for metagenomic binning, comparative biology and taxonomic classification.</title>
        <authorList>
            <person name="Goeker M."/>
        </authorList>
    </citation>
    <scope>NUCLEOTIDE SEQUENCE [LARGE SCALE GENOMIC DNA]</scope>
    <source>
        <strain evidence="1 2">DSM 45765</strain>
    </source>
</reference>
<evidence type="ECO:0000313" key="2">
    <source>
        <dbReference type="Proteomes" id="UP000294911"/>
    </source>
</evidence>